<dbReference type="InterPro" id="IPR019888">
    <property type="entry name" value="Tscrpt_reg_AsnC-like"/>
</dbReference>
<keyword evidence="2" id="KW-0238">DNA-binding</keyword>
<dbReference type="InterPro" id="IPR019885">
    <property type="entry name" value="Tscrpt_reg_HTH_AsnC-type_CS"/>
</dbReference>
<dbReference type="SMART" id="SM00344">
    <property type="entry name" value="HTH_ASNC"/>
    <property type="match status" value="1"/>
</dbReference>
<dbReference type="CDD" id="cd00090">
    <property type="entry name" value="HTH_ARSR"/>
    <property type="match status" value="1"/>
</dbReference>
<dbReference type="PROSITE" id="PS50956">
    <property type="entry name" value="HTH_ASNC_2"/>
    <property type="match status" value="1"/>
</dbReference>
<dbReference type="KEGG" id="euz:DVS28_a4855"/>
<dbReference type="GO" id="GO:0005829">
    <property type="term" value="C:cytosol"/>
    <property type="evidence" value="ECO:0007669"/>
    <property type="project" value="TreeGrafter"/>
</dbReference>
<dbReference type="GO" id="GO:0043565">
    <property type="term" value="F:sequence-specific DNA binding"/>
    <property type="evidence" value="ECO:0007669"/>
    <property type="project" value="InterPro"/>
</dbReference>
<evidence type="ECO:0000313" key="6">
    <source>
        <dbReference type="Proteomes" id="UP000264006"/>
    </source>
</evidence>
<reference evidence="5 6" key="1">
    <citation type="submission" date="2018-09" db="EMBL/GenBank/DDBJ databases">
        <title>Complete genome sequence of Euzebya sp. DY32-46 isolated from seawater of Pacific Ocean.</title>
        <authorList>
            <person name="Xu L."/>
            <person name="Wu Y.-H."/>
            <person name="Xu X.-W."/>
        </authorList>
    </citation>
    <scope>NUCLEOTIDE SEQUENCE [LARGE SCALE GENOMIC DNA]</scope>
    <source>
        <strain evidence="5 6">DY32-46</strain>
    </source>
</reference>
<evidence type="ECO:0000259" key="4">
    <source>
        <dbReference type="PROSITE" id="PS50956"/>
    </source>
</evidence>
<keyword evidence="3" id="KW-0804">Transcription</keyword>
<sequence length="159" mass="16890">MTASGPGLPGLGLPGLDPVDADLVGQLQRDGRMSVNALAEAVGVSRANAYRRLDRLADDGVITGYRAEVDPAKVGLPVTVLVLIGVQQRRWQDVQRSLGDLPGLSYLAATTGEFDFLALVRLSDVSQLRDVVLEHLQTTAGVVSTRTVFVLDESGSPRP</sequence>
<evidence type="ECO:0000313" key="5">
    <source>
        <dbReference type="EMBL" id="AXV09512.1"/>
    </source>
</evidence>
<gene>
    <name evidence="5" type="ORF">DVS28_a4855</name>
</gene>
<organism evidence="5 6">
    <name type="scientific">Euzebya pacifica</name>
    <dbReference type="NCBI Taxonomy" id="1608957"/>
    <lineage>
        <taxon>Bacteria</taxon>
        <taxon>Bacillati</taxon>
        <taxon>Actinomycetota</taxon>
        <taxon>Nitriliruptoria</taxon>
        <taxon>Euzebyales</taxon>
    </lineage>
</organism>
<evidence type="ECO:0000256" key="3">
    <source>
        <dbReference type="ARBA" id="ARBA00023163"/>
    </source>
</evidence>
<dbReference type="PRINTS" id="PR00033">
    <property type="entry name" value="HTHASNC"/>
</dbReference>
<dbReference type="PANTHER" id="PTHR30154">
    <property type="entry name" value="LEUCINE-RESPONSIVE REGULATORY PROTEIN"/>
    <property type="match status" value="1"/>
</dbReference>
<dbReference type="InterPro" id="IPR036388">
    <property type="entry name" value="WH-like_DNA-bd_sf"/>
</dbReference>
<dbReference type="PANTHER" id="PTHR30154:SF34">
    <property type="entry name" value="TRANSCRIPTIONAL REGULATOR AZLB"/>
    <property type="match status" value="1"/>
</dbReference>
<dbReference type="OrthoDB" id="3396933at2"/>
<dbReference type="GO" id="GO:0043200">
    <property type="term" value="P:response to amino acid"/>
    <property type="evidence" value="ECO:0007669"/>
    <property type="project" value="TreeGrafter"/>
</dbReference>
<dbReference type="InterPro" id="IPR011991">
    <property type="entry name" value="ArsR-like_HTH"/>
</dbReference>
<dbReference type="Pfam" id="PF01037">
    <property type="entry name" value="AsnC_trans_reg"/>
    <property type="match status" value="1"/>
</dbReference>
<dbReference type="SUPFAM" id="SSF46785">
    <property type="entry name" value="Winged helix' DNA-binding domain"/>
    <property type="match status" value="1"/>
</dbReference>
<dbReference type="Gene3D" id="1.10.10.10">
    <property type="entry name" value="Winged helix-like DNA-binding domain superfamily/Winged helix DNA-binding domain"/>
    <property type="match status" value="1"/>
</dbReference>
<protein>
    <submittedName>
        <fullName evidence="5">Transcriptional regulator, AsnC family</fullName>
    </submittedName>
</protein>
<dbReference type="Pfam" id="PF13404">
    <property type="entry name" value="HTH_AsnC-type"/>
    <property type="match status" value="1"/>
</dbReference>
<dbReference type="InterPro" id="IPR011008">
    <property type="entry name" value="Dimeric_a/b-barrel"/>
</dbReference>
<evidence type="ECO:0000256" key="1">
    <source>
        <dbReference type="ARBA" id="ARBA00023015"/>
    </source>
</evidence>
<dbReference type="InterPro" id="IPR019887">
    <property type="entry name" value="Tscrpt_reg_AsnC/Lrp_C"/>
</dbReference>
<accession>A0A346Y4W5</accession>
<dbReference type="Gene3D" id="3.30.70.920">
    <property type="match status" value="1"/>
</dbReference>
<dbReference type="PROSITE" id="PS00519">
    <property type="entry name" value="HTH_ASNC_1"/>
    <property type="match status" value="1"/>
</dbReference>
<dbReference type="EMBL" id="CP031165">
    <property type="protein sequence ID" value="AXV09512.1"/>
    <property type="molecule type" value="Genomic_DNA"/>
</dbReference>
<dbReference type="Proteomes" id="UP000264006">
    <property type="component" value="Chromosome"/>
</dbReference>
<dbReference type="InterPro" id="IPR036390">
    <property type="entry name" value="WH_DNA-bd_sf"/>
</dbReference>
<dbReference type="InterPro" id="IPR000485">
    <property type="entry name" value="AsnC-type_HTH_dom"/>
</dbReference>
<dbReference type="RefSeq" id="WP_114593685.1">
    <property type="nucleotide sequence ID" value="NZ_CAXIBR010000017.1"/>
</dbReference>
<name>A0A346Y4W5_9ACTN</name>
<dbReference type="SUPFAM" id="SSF54909">
    <property type="entry name" value="Dimeric alpha+beta barrel"/>
    <property type="match status" value="1"/>
</dbReference>
<feature type="domain" description="HTH asnC-type" evidence="4">
    <location>
        <begin position="16"/>
        <end position="77"/>
    </location>
</feature>
<keyword evidence="1" id="KW-0805">Transcription regulation</keyword>
<evidence type="ECO:0000256" key="2">
    <source>
        <dbReference type="ARBA" id="ARBA00023125"/>
    </source>
</evidence>
<keyword evidence="6" id="KW-1185">Reference proteome</keyword>
<proteinExistence type="predicted"/>
<dbReference type="AlphaFoldDB" id="A0A346Y4W5"/>